<evidence type="ECO:0000313" key="5">
    <source>
        <dbReference type="Proteomes" id="UP001151582"/>
    </source>
</evidence>
<dbReference type="Gene3D" id="3.40.850.10">
    <property type="entry name" value="Kinesin motor domain"/>
    <property type="match status" value="1"/>
</dbReference>
<evidence type="ECO:0000313" key="4">
    <source>
        <dbReference type="EMBL" id="KAJ1971257.1"/>
    </source>
</evidence>
<dbReference type="PROSITE" id="PS50067">
    <property type="entry name" value="KINESIN_MOTOR_2"/>
    <property type="match status" value="1"/>
</dbReference>
<proteinExistence type="inferred from homology"/>
<comment type="caution">
    <text evidence="1">Lacks conserved residue(s) required for the propagation of feature annotation.</text>
</comment>
<feature type="region of interest" description="Disordered" evidence="2">
    <location>
        <begin position="1"/>
        <end position="72"/>
    </location>
</feature>
<dbReference type="GO" id="GO:0005524">
    <property type="term" value="F:ATP binding"/>
    <property type="evidence" value="ECO:0007669"/>
    <property type="project" value="InterPro"/>
</dbReference>
<keyword evidence="5" id="KW-1185">Reference proteome</keyword>
<dbReference type="GO" id="GO:0007018">
    <property type="term" value="P:microtubule-based movement"/>
    <property type="evidence" value="ECO:0007669"/>
    <property type="project" value="InterPro"/>
</dbReference>
<sequence>MNPQVAQRPPVPSLPPSKIARRRTQVSFEPGSSPPDYTISRRPLSYSSSTTARLPNAPSSTMSYNHASSLSTRRSVNLNAYGIPKQSSATRRRNSVATTLRSNRPSLAGYTSTSSLTLTNELEERIRVCVRKRPLSARERNRQETDAIETTGRRTLVLHEPKTK</sequence>
<dbReference type="InterPro" id="IPR001752">
    <property type="entry name" value="Kinesin_motor_dom"/>
</dbReference>
<evidence type="ECO:0000256" key="1">
    <source>
        <dbReference type="PROSITE-ProRule" id="PRU00283"/>
    </source>
</evidence>
<comment type="caution">
    <text evidence="4">The sequence shown here is derived from an EMBL/GenBank/DDBJ whole genome shotgun (WGS) entry which is preliminary data.</text>
</comment>
<gene>
    <name evidence="4" type="ORF">H4R34_005801</name>
</gene>
<accession>A0A9W8B282</accession>
<dbReference type="Proteomes" id="UP001151582">
    <property type="component" value="Unassembled WGS sequence"/>
</dbReference>
<reference evidence="4" key="1">
    <citation type="submission" date="2022-07" db="EMBL/GenBank/DDBJ databases">
        <title>Phylogenomic reconstructions and comparative analyses of Kickxellomycotina fungi.</title>
        <authorList>
            <person name="Reynolds N.K."/>
            <person name="Stajich J.E."/>
            <person name="Barry K."/>
            <person name="Grigoriev I.V."/>
            <person name="Crous P."/>
            <person name="Smith M.E."/>
        </authorList>
    </citation>
    <scope>NUCLEOTIDE SEQUENCE</scope>
    <source>
        <strain evidence="4">RSA 567</strain>
    </source>
</reference>
<dbReference type="InterPro" id="IPR036961">
    <property type="entry name" value="Kinesin_motor_dom_sf"/>
</dbReference>
<feature type="compositionally biased region" description="Polar residues" evidence="2">
    <location>
        <begin position="45"/>
        <end position="72"/>
    </location>
</feature>
<feature type="domain" description="Kinesin motor" evidence="3">
    <location>
        <begin position="125"/>
        <end position="164"/>
    </location>
</feature>
<protein>
    <recommendedName>
        <fullName evidence="3">Kinesin motor domain-containing protein</fullName>
    </recommendedName>
</protein>
<feature type="non-terminal residue" evidence="4">
    <location>
        <position position="164"/>
    </location>
</feature>
<evidence type="ECO:0000256" key="2">
    <source>
        <dbReference type="SAM" id="MobiDB-lite"/>
    </source>
</evidence>
<comment type="similarity">
    <text evidence="1">Belongs to the TRAFAC class myosin-kinesin ATPase superfamily. Kinesin family.</text>
</comment>
<dbReference type="AlphaFoldDB" id="A0A9W8B282"/>
<organism evidence="4 5">
    <name type="scientific">Dimargaris verticillata</name>
    <dbReference type="NCBI Taxonomy" id="2761393"/>
    <lineage>
        <taxon>Eukaryota</taxon>
        <taxon>Fungi</taxon>
        <taxon>Fungi incertae sedis</taxon>
        <taxon>Zoopagomycota</taxon>
        <taxon>Kickxellomycotina</taxon>
        <taxon>Dimargaritomycetes</taxon>
        <taxon>Dimargaritales</taxon>
        <taxon>Dimargaritaceae</taxon>
        <taxon>Dimargaris</taxon>
    </lineage>
</organism>
<dbReference type="GO" id="GO:0008017">
    <property type="term" value="F:microtubule binding"/>
    <property type="evidence" value="ECO:0007669"/>
    <property type="project" value="InterPro"/>
</dbReference>
<name>A0A9W8B282_9FUNG</name>
<evidence type="ECO:0000259" key="3">
    <source>
        <dbReference type="PROSITE" id="PS50067"/>
    </source>
</evidence>
<dbReference type="EMBL" id="JANBQB010001444">
    <property type="protein sequence ID" value="KAJ1971257.1"/>
    <property type="molecule type" value="Genomic_DNA"/>
</dbReference>
<dbReference type="OrthoDB" id="3176171at2759"/>
<dbReference type="GO" id="GO:0003777">
    <property type="term" value="F:microtubule motor activity"/>
    <property type="evidence" value="ECO:0007669"/>
    <property type="project" value="InterPro"/>
</dbReference>